<proteinExistence type="predicted"/>
<dbReference type="AlphaFoldDB" id="A0A1H6MJL3"/>
<organism evidence="1 2">
    <name type="scientific">Pseudomonas asplenii</name>
    <dbReference type="NCBI Taxonomy" id="53407"/>
    <lineage>
        <taxon>Bacteria</taxon>
        <taxon>Pseudomonadati</taxon>
        <taxon>Pseudomonadota</taxon>
        <taxon>Gammaproteobacteria</taxon>
        <taxon>Pseudomonadales</taxon>
        <taxon>Pseudomonadaceae</taxon>
        <taxon>Pseudomonas</taxon>
    </lineage>
</organism>
<evidence type="ECO:0000313" key="1">
    <source>
        <dbReference type="EMBL" id="SEH99565.1"/>
    </source>
</evidence>
<accession>A0A1H6MJL3</accession>
<dbReference type="OrthoDB" id="5908298at2"/>
<dbReference type="EMBL" id="LT629972">
    <property type="protein sequence ID" value="SEH99565.1"/>
    <property type="molecule type" value="Genomic_DNA"/>
</dbReference>
<evidence type="ECO:0000313" key="2">
    <source>
        <dbReference type="Proteomes" id="UP000182272"/>
    </source>
</evidence>
<reference evidence="1 2" key="1">
    <citation type="submission" date="2016-10" db="EMBL/GenBank/DDBJ databases">
        <authorList>
            <person name="de Groot N.N."/>
        </authorList>
    </citation>
    <scope>NUCLEOTIDE SEQUENCE [LARGE SCALE GENOMIC DNA]</scope>
    <source>
        <strain evidence="1 2">LMG 2158</strain>
    </source>
</reference>
<dbReference type="InterPro" id="IPR024406">
    <property type="entry name" value="TAC-10"/>
</dbReference>
<sequence>MTERTELTLEIGDQSLDFVIDPALMTKYINALTPQNKVAPANNLLVNAVVPAHKELLKPLLANPMTVLSIAGALIEDYAPTVEITVKKRSATLSA</sequence>
<dbReference type="Proteomes" id="UP000182272">
    <property type="component" value="Chromosome I"/>
</dbReference>
<dbReference type="Pfam" id="PF10963">
    <property type="entry name" value="Phage_TAC_10"/>
    <property type="match status" value="1"/>
</dbReference>
<gene>
    <name evidence="1" type="ORF">SAMN05216581_1095</name>
</gene>
<dbReference type="RefSeq" id="WP_029530378.1">
    <property type="nucleotide sequence ID" value="NZ_LT629972.1"/>
</dbReference>
<name>A0A1H6MJL3_9PSED</name>
<protein>
    <submittedName>
        <fullName evidence="1">Phage tail assembly chaperone</fullName>
    </submittedName>
</protein>